<reference evidence="1 2" key="1">
    <citation type="journal article" date="2019" name="Int. J. Syst. Evol. Microbiol.">
        <title>The Global Catalogue of Microorganisms (GCM) 10K type strain sequencing project: providing services to taxonomists for standard genome sequencing and annotation.</title>
        <authorList>
            <consortium name="The Broad Institute Genomics Platform"/>
            <consortium name="The Broad Institute Genome Sequencing Center for Infectious Disease"/>
            <person name="Wu L."/>
            <person name="Ma J."/>
        </authorList>
    </citation>
    <scope>NUCLEOTIDE SEQUENCE [LARGE SCALE GENOMIC DNA]</scope>
    <source>
        <strain evidence="1 2">JCM 16328</strain>
    </source>
</reference>
<proteinExistence type="predicted"/>
<name>A0AAV3T6M9_9EURY</name>
<protein>
    <submittedName>
        <fullName evidence="1">Uncharacterized protein</fullName>
    </submittedName>
</protein>
<dbReference type="Proteomes" id="UP001500420">
    <property type="component" value="Unassembled WGS sequence"/>
</dbReference>
<keyword evidence="2" id="KW-1185">Reference proteome</keyword>
<comment type="caution">
    <text evidence="1">The sequence shown here is derived from an EMBL/GenBank/DDBJ whole genome shotgun (WGS) entry which is preliminary data.</text>
</comment>
<accession>A0AAV3T6M9</accession>
<evidence type="ECO:0000313" key="2">
    <source>
        <dbReference type="Proteomes" id="UP001500420"/>
    </source>
</evidence>
<sequence length="239" mass="26754">MFFHYYFQYILAASIPEENAVELALTGVSILTSSLLSLALVGLYNSQRNILSSQKDLAKAEHTPILRVDSINAAEFKPTGAQDQGDWLEITLSNVGNEVATEIEVEFLISYEDKENSGYEVNSSRYPLNRIDQPQQFNARTGEALPAGEQDVDYYSIVQFEVSGWGENPEDEQNRAFINALDGLEEVDTVNFGVKLHYQSPAGEDYDIVLDPAYEISWTDTPPSFKNALESADKQEMTF</sequence>
<organism evidence="1 2">
    <name type="scientific">Natronoarchaeum mannanilyticum</name>
    <dbReference type="NCBI Taxonomy" id="926360"/>
    <lineage>
        <taxon>Archaea</taxon>
        <taxon>Methanobacteriati</taxon>
        <taxon>Methanobacteriota</taxon>
        <taxon>Stenosarchaea group</taxon>
        <taxon>Halobacteria</taxon>
        <taxon>Halobacteriales</taxon>
        <taxon>Natronoarchaeaceae</taxon>
    </lineage>
</organism>
<gene>
    <name evidence="1" type="ORF">GCM10009020_05580</name>
</gene>
<evidence type="ECO:0000313" key="1">
    <source>
        <dbReference type="EMBL" id="GAA0663730.1"/>
    </source>
</evidence>
<dbReference type="AlphaFoldDB" id="A0AAV3T6M9"/>
<dbReference type="EMBL" id="BAAADV010000001">
    <property type="protein sequence ID" value="GAA0663730.1"/>
    <property type="molecule type" value="Genomic_DNA"/>
</dbReference>